<dbReference type="PANTHER" id="PTHR11108:SF1">
    <property type="entry name" value="FERROCHELATASE, MITOCHONDRIAL"/>
    <property type="match status" value="1"/>
</dbReference>
<evidence type="ECO:0000256" key="7">
    <source>
        <dbReference type="ARBA" id="ARBA00023244"/>
    </source>
</evidence>
<dbReference type="KEGG" id="dee:HQN60_11955"/>
<dbReference type="HAMAP" id="MF_00323">
    <property type="entry name" value="Ferrochelatase"/>
    <property type="match status" value="1"/>
</dbReference>
<feature type="binding site" evidence="9">
    <location>
        <position position="292"/>
    </location>
    <ligand>
        <name>Fe(2+)</name>
        <dbReference type="ChEBI" id="CHEBI:29033"/>
    </ligand>
</feature>
<evidence type="ECO:0000256" key="9">
    <source>
        <dbReference type="HAMAP-Rule" id="MF_00323"/>
    </source>
</evidence>
<keyword evidence="2 9" id="KW-0963">Cytoplasm</keyword>
<dbReference type="EC" id="4.98.1.1" evidence="9 10"/>
<dbReference type="PROSITE" id="PS00534">
    <property type="entry name" value="FERROCHELATASE"/>
    <property type="match status" value="1"/>
</dbReference>
<evidence type="ECO:0000256" key="1">
    <source>
        <dbReference type="ARBA" id="ARBA00007718"/>
    </source>
</evidence>
<evidence type="ECO:0000256" key="3">
    <source>
        <dbReference type="ARBA" id="ARBA00022723"/>
    </source>
</evidence>
<dbReference type="GO" id="GO:0046872">
    <property type="term" value="F:metal ion binding"/>
    <property type="evidence" value="ECO:0007669"/>
    <property type="project" value="UniProtKB-KW"/>
</dbReference>
<dbReference type="InterPro" id="IPR019772">
    <property type="entry name" value="Ferrochelatase_AS"/>
</dbReference>
<comment type="subcellular location">
    <subcellularLocation>
        <location evidence="9 10">Cytoplasm</location>
    </subcellularLocation>
</comment>
<dbReference type="Gene3D" id="3.40.50.1400">
    <property type="match status" value="2"/>
</dbReference>
<sequence length="368" mass="41691">MARYLTEPQFAHQNPAKIGVLLINLGTPEAPTAQAVRPYLRQFLSDPRVVEIPKAIWWLILNGIILTVRPKKSAEKYASIWTKEGSPLKVWTIKQAKLLKGQLGEAFPGQLVVDYAMRYGSPSIESQISQLKTLNCQKIIIVPMYPQYAASTTASVNDEVYRVLQKTRFQPAIRTVAPYYDHPRYIAALAAQVRQHWQANGKGEHLLMSFHGVPRYTLEKGDPYHCHALKTGRLLAEALDLNPTQYTVSFQSRFGKAEWLKPYTSQVIQQLGQKQLSQLDVICPGFVADCLETLEEIAIEGRHDYLQAGGKNYQFIPCLNDHAEWISTLEELVRTELTGWLTNGKAEKRNIDELNQSLNRCKTINTTN</sequence>
<keyword evidence="6 9" id="KW-0456">Lyase</keyword>
<evidence type="ECO:0000256" key="6">
    <source>
        <dbReference type="ARBA" id="ARBA00023239"/>
    </source>
</evidence>
<dbReference type="CDD" id="cd03411">
    <property type="entry name" value="Ferrochelatase_N"/>
    <property type="match status" value="1"/>
</dbReference>
<dbReference type="InterPro" id="IPR001015">
    <property type="entry name" value="Ferrochelatase"/>
</dbReference>
<evidence type="ECO:0000256" key="8">
    <source>
        <dbReference type="ARBA" id="ARBA00024536"/>
    </source>
</evidence>
<dbReference type="InterPro" id="IPR033644">
    <property type="entry name" value="Ferrochelatase_C"/>
</dbReference>
<dbReference type="SUPFAM" id="SSF53800">
    <property type="entry name" value="Chelatase"/>
    <property type="match status" value="1"/>
</dbReference>
<dbReference type="GO" id="GO:0004325">
    <property type="term" value="F:ferrochelatase activity"/>
    <property type="evidence" value="ECO:0007669"/>
    <property type="project" value="UniProtKB-UniRule"/>
</dbReference>
<dbReference type="NCBIfam" id="TIGR00109">
    <property type="entry name" value="hemH"/>
    <property type="match status" value="1"/>
</dbReference>
<evidence type="ECO:0000256" key="5">
    <source>
        <dbReference type="ARBA" id="ARBA00023133"/>
    </source>
</evidence>
<dbReference type="CDD" id="cd00419">
    <property type="entry name" value="Ferrochelatase_C"/>
    <property type="match status" value="1"/>
</dbReference>
<keyword evidence="3 9" id="KW-0479">Metal-binding</keyword>
<dbReference type="PANTHER" id="PTHR11108">
    <property type="entry name" value="FERROCHELATASE"/>
    <property type="match status" value="1"/>
</dbReference>
<name>A0A6M8T024_9NEIS</name>
<dbReference type="UniPathway" id="UPA00252">
    <property type="reaction ID" value="UER00325"/>
</dbReference>
<comment type="similarity">
    <text evidence="1 9 10">Belongs to the ferrochelatase family.</text>
</comment>
<evidence type="ECO:0000256" key="2">
    <source>
        <dbReference type="ARBA" id="ARBA00022490"/>
    </source>
</evidence>
<accession>A0A6M8T024</accession>
<evidence type="ECO:0000256" key="10">
    <source>
        <dbReference type="RuleBase" id="RU000607"/>
    </source>
</evidence>
<gene>
    <name evidence="9" type="primary">hemH</name>
    <name evidence="11" type="ORF">HQN60_11955</name>
</gene>
<dbReference type="InterPro" id="IPR033659">
    <property type="entry name" value="Ferrochelatase_N"/>
</dbReference>
<proteinExistence type="inferred from homology"/>
<keyword evidence="7 9" id="KW-0627">Porphyrin biosynthesis</keyword>
<organism evidence="11 12">
    <name type="scientific">Deefgea piscis</name>
    <dbReference type="NCBI Taxonomy" id="2739061"/>
    <lineage>
        <taxon>Bacteria</taxon>
        <taxon>Pseudomonadati</taxon>
        <taxon>Pseudomonadota</taxon>
        <taxon>Betaproteobacteria</taxon>
        <taxon>Neisseriales</taxon>
        <taxon>Chitinibacteraceae</taxon>
        <taxon>Deefgea</taxon>
    </lineage>
</organism>
<comment type="catalytic activity">
    <reaction evidence="9 10">
        <text>heme b + 2 H(+) = protoporphyrin IX + Fe(2+)</text>
        <dbReference type="Rhea" id="RHEA:22584"/>
        <dbReference type="ChEBI" id="CHEBI:15378"/>
        <dbReference type="ChEBI" id="CHEBI:29033"/>
        <dbReference type="ChEBI" id="CHEBI:57306"/>
        <dbReference type="ChEBI" id="CHEBI:60344"/>
        <dbReference type="EC" id="4.98.1.1"/>
    </reaction>
</comment>
<evidence type="ECO:0000313" key="12">
    <source>
        <dbReference type="Proteomes" id="UP000504844"/>
    </source>
</evidence>
<dbReference type="FunFam" id="3.40.50.1400:FF:000002">
    <property type="entry name" value="Ferrochelatase"/>
    <property type="match status" value="1"/>
</dbReference>
<dbReference type="GO" id="GO:0006783">
    <property type="term" value="P:heme biosynthetic process"/>
    <property type="evidence" value="ECO:0007669"/>
    <property type="project" value="UniProtKB-UniRule"/>
</dbReference>
<dbReference type="EMBL" id="CP054143">
    <property type="protein sequence ID" value="QKJ67357.1"/>
    <property type="molecule type" value="Genomic_DNA"/>
</dbReference>
<keyword evidence="4 9" id="KW-0408">Iron</keyword>
<evidence type="ECO:0000313" key="11">
    <source>
        <dbReference type="EMBL" id="QKJ67357.1"/>
    </source>
</evidence>
<keyword evidence="12" id="KW-1185">Reference proteome</keyword>
<dbReference type="RefSeq" id="WP_173533859.1">
    <property type="nucleotide sequence ID" value="NZ_CP054143.1"/>
</dbReference>
<dbReference type="Pfam" id="PF00762">
    <property type="entry name" value="Ferrochelatase"/>
    <property type="match status" value="1"/>
</dbReference>
<dbReference type="GO" id="GO:0005737">
    <property type="term" value="C:cytoplasm"/>
    <property type="evidence" value="ECO:0007669"/>
    <property type="project" value="UniProtKB-SubCell"/>
</dbReference>
<comment type="pathway">
    <text evidence="9 10">Porphyrin-containing compound metabolism; protoheme biosynthesis; protoheme from protoporphyrin-IX: step 1/1.</text>
</comment>
<keyword evidence="5 9" id="KW-0350">Heme biosynthesis</keyword>
<dbReference type="Proteomes" id="UP000504844">
    <property type="component" value="Chromosome"/>
</dbReference>
<evidence type="ECO:0000256" key="4">
    <source>
        <dbReference type="ARBA" id="ARBA00023004"/>
    </source>
</evidence>
<feature type="binding site" evidence="9">
    <location>
        <position position="211"/>
    </location>
    <ligand>
        <name>Fe(2+)</name>
        <dbReference type="ChEBI" id="CHEBI:29033"/>
    </ligand>
</feature>
<reference evidence="11 12" key="1">
    <citation type="submission" date="2020-05" db="EMBL/GenBank/DDBJ databases">
        <title>Complete genome sequence of Deefgea sp. D17.</title>
        <authorList>
            <person name="Bae J.-W."/>
            <person name="Han J.E."/>
        </authorList>
    </citation>
    <scope>NUCLEOTIDE SEQUENCE [LARGE SCALE GENOMIC DNA]</scope>
    <source>
        <strain evidence="11 12">D17</strain>
    </source>
</reference>
<comment type="function">
    <text evidence="9 10">Catalyzes the ferrous insertion into protoporphyrin IX.</text>
</comment>
<protein>
    <recommendedName>
        <fullName evidence="9 10">Ferrochelatase</fullName>
        <ecNumber evidence="9 10">4.98.1.1</ecNumber>
    </recommendedName>
    <alternativeName>
        <fullName evidence="9">Heme synthase</fullName>
    </alternativeName>
    <alternativeName>
        <fullName evidence="9">Protoheme ferro-lyase</fullName>
    </alternativeName>
</protein>
<comment type="catalytic activity">
    <reaction evidence="8">
        <text>Fe-coproporphyrin III + 2 H(+) = coproporphyrin III + Fe(2+)</text>
        <dbReference type="Rhea" id="RHEA:49572"/>
        <dbReference type="ChEBI" id="CHEBI:15378"/>
        <dbReference type="ChEBI" id="CHEBI:29033"/>
        <dbReference type="ChEBI" id="CHEBI:68438"/>
        <dbReference type="ChEBI" id="CHEBI:131725"/>
        <dbReference type="EC" id="4.99.1.9"/>
    </reaction>
    <physiologicalReaction direction="right-to-left" evidence="8">
        <dbReference type="Rhea" id="RHEA:49574"/>
    </physiologicalReaction>
</comment>
<dbReference type="AlphaFoldDB" id="A0A6M8T024"/>